<sequence length="35" mass="4265">MRKSIEQNTTTIFQQESNEYELSNLKTVYYELSIY</sequence>
<keyword evidence="2" id="KW-1185">Reference proteome</keyword>
<reference evidence="1 2" key="1">
    <citation type="submission" date="2013-04" db="EMBL/GenBank/DDBJ databases">
        <title>The Genome Sequence of Parabacteroides gordonii DSM 23371.</title>
        <authorList>
            <consortium name="The Broad Institute Genomics Platform"/>
            <person name="Earl A."/>
            <person name="Ward D."/>
            <person name="Feldgarden M."/>
            <person name="Gevers D."/>
            <person name="Martens E."/>
            <person name="Sakamoto M."/>
            <person name="Benno Y."/>
            <person name="Suzuki N."/>
            <person name="Matsunaga N."/>
            <person name="Koshihara K."/>
            <person name="Seki M."/>
            <person name="Komiya H."/>
            <person name="Walker B."/>
            <person name="Young S."/>
            <person name="Zeng Q."/>
            <person name="Gargeya S."/>
            <person name="Fitzgerald M."/>
            <person name="Haas B."/>
            <person name="Abouelleil A."/>
            <person name="Allen A.W."/>
            <person name="Alvarado L."/>
            <person name="Arachchi H.M."/>
            <person name="Berlin A.M."/>
            <person name="Chapman S.B."/>
            <person name="Gainer-Dewar J."/>
            <person name="Goldberg J."/>
            <person name="Griggs A."/>
            <person name="Gujja S."/>
            <person name="Hansen M."/>
            <person name="Howarth C."/>
            <person name="Imamovic A."/>
            <person name="Ireland A."/>
            <person name="Larimer J."/>
            <person name="McCowan C."/>
            <person name="Murphy C."/>
            <person name="Pearson M."/>
            <person name="Poon T.W."/>
            <person name="Priest M."/>
            <person name="Roberts A."/>
            <person name="Saif S."/>
            <person name="Shea T."/>
            <person name="Sisk P."/>
            <person name="Sykes S."/>
            <person name="Wortman J."/>
            <person name="Nusbaum C."/>
            <person name="Birren B."/>
        </authorList>
    </citation>
    <scope>NUCLEOTIDE SEQUENCE [LARGE SCALE GENOMIC DNA]</scope>
    <source>
        <strain evidence="1 2">MS-1</strain>
    </source>
</reference>
<dbReference type="PATRIC" id="fig|1203610.3.peg.3588"/>
<accession>A0A0F5J8V3</accession>
<comment type="caution">
    <text evidence="1">The sequence shown here is derived from an EMBL/GenBank/DDBJ whole genome shotgun (WGS) entry which is preliminary data.</text>
</comment>
<dbReference type="Proteomes" id="UP000033035">
    <property type="component" value="Unassembled WGS sequence"/>
</dbReference>
<dbReference type="HOGENOM" id="CLU_3366326_0_0_10"/>
<dbReference type="AlphaFoldDB" id="A0A0F5J8V3"/>
<evidence type="ECO:0000313" key="2">
    <source>
        <dbReference type="Proteomes" id="UP000033035"/>
    </source>
</evidence>
<evidence type="ECO:0000313" key="1">
    <source>
        <dbReference type="EMBL" id="KKB53940.1"/>
    </source>
</evidence>
<proteinExistence type="predicted"/>
<dbReference type="EMBL" id="AQHW01000017">
    <property type="protein sequence ID" value="KKB53940.1"/>
    <property type="molecule type" value="Genomic_DNA"/>
</dbReference>
<gene>
    <name evidence="1" type="ORF">HMPREF1536_03521</name>
</gene>
<protein>
    <submittedName>
        <fullName evidence="1">Uncharacterized protein</fullName>
    </submittedName>
</protein>
<organism evidence="1 2">
    <name type="scientific">Parabacteroides gordonii MS-1 = DSM 23371</name>
    <dbReference type="NCBI Taxonomy" id="1203610"/>
    <lineage>
        <taxon>Bacteria</taxon>
        <taxon>Pseudomonadati</taxon>
        <taxon>Bacteroidota</taxon>
        <taxon>Bacteroidia</taxon>
        <taxon>Bacteroidales</taxon>
        <taxon>Tannerellaceae</taxon>
        <taxon>Parabacteroides</taxon>
    </lineage>
</organism>
<name>A0A0F5J8V3_9BACT</name>